<dbReference type="EMBL" id="KI669466">
    <property type="protein sequence ID" value="OCF55444.1"/>
    <property type="molecule type" value="Genomic_DNA"/>
</dbReference>
<sequence>MGRSQRKRTSRKSSAPTSDIQMGLDDIPSTFITISIDRTKLDPEQSNAISVRGQTRPDENYDLHHLKTKGPEVFMMDSSWSKKIDSLHSTLTSKLYETRNERQEKFRSFRSAERTERWKSLVGKIATLDKVNDYDYPIRIIDSTQREELGVKGYYEFSAFLSTKYNRSATASTDTSGGSSGDGSRDEQQSKYKTEYREPRAEMQKEEQRGRPRNRAPT</sequence>
<feature type="region of interest" description="Disordered" evidence="1">
    <location>
        <begin position="168"/>
        <end position="218"/>
    </location>
</feature>
<evidence type="ECO:0000313" key="2">
    <source>
        <dbReference type="EMBL" id="OCF55444.1"/>
    </source>
</evidence>
<dbReference type="AlphaFoldDB" id="A0A1B9IJ94"/>
<dbReference type="Proteomes" id="UP000092583">
    <property type="component" value="Unassembled WGS sequence"/>
</dbReference>
<accession>A0A1B9IJ94</accession>
<keyword evidence="3" id="KW-1185">Reference proteome</keyword>
<reference evidence="3" key="2">
    <citation type="submission" date="2013-12" db="EMBL/GenBank/DDBJ databases">
        <title>Evolution of pathogenesis and genome organization in the Tremellales.</title>
        <authorList>
            <person name="Cuomo C."/>
            <person name="Litvintseva A."/>
            <person name="Heitman J."/>
            <person name="Chen Y."/>
            <person name="Sun S."/>
            <person name="Springer D."/>
            <person name="Dromer F."/>
            <person name="Young S."/>
            <person name="Zeng Q."/>
            <person name="Chapman S."/>
            <person name="Gujja S."/>
            <person name="Saif S."/>
            <person name="Birren B."/>
        </authorList>
    </citation>
    <scope>NUCLEOTIDE SEQUENCE [LARGE SCALE GENOMIC DNA]</scope>
    <source>
        <strain evidence="3">CBS 10435</strain>
    </source>
</reference>
<feature type="compositionally biased region" description="Basic residues" evidence="1">
    <location>
        <begin position="1"/>
        <end position="11"/>
    </location>
</feature>
<gene>
    <name evidence="2" type="ORF">L486_06927</name>
</gene>
<proteinExistence type="predicted"/>
<feature type="compositionally biased region" description="Basic and acidic residues" evidence="1">
    <location>
        <begin position="183"/>
        <end position="210"/>
    </location>
</feature>
<evidence type="ECO:0000256" key="1">
    <source>
        <dbReference type="SAM" id="MobiDB-lite"/>
    </source>
</evidence>
<protein>
    <submittedName>
        <fullName evidence="2">Uncharacterized protein</fullName>
    </submittedName>
</protein>
<organism evidence="2 3">
    <name type="scientific">Kwoniella mangroviensis CBS 10435</name>
    <dbReference type="NCBI Taxonomy" id="1331196"/>
    <lineage>
        <taxon>Eukaryota</taxon>
        <taxon>Fungi</taxon>
        <taxon>Dikarya</taxon>
        <taxon>Basidiomycota</taxon>
        <taxon>Agaricomycotina</taxon>
        <taxon>Tremellomycetes</taxon>
        <taxon>Tremellales</taxon>
        <taxon>Cryptococcaceae</taxon>
        <taxon>Kwoniella</taxon>
    </lineage>
</organism>
<evidence type="ECO:0000313" key="3">
    <source>
        <dbReference type="Proteomes" id="UP000092583"/>
    </source>
</evidence>
<reference evidence="2 3" key="1">
    <citation type="submission" date="2013-07" db="EMBL/GenBank/DDBJ databases">
        <title>The Genome Sequence of Kwoniella mangroviensis CBS10435.</title>
        <authorList>
            <consortium name="The Broad Institute Genome Sequencing Platform"/>
            <person name="Cuomo C."/>
            <person name="Litvintseva A."/>
            <person name="Chen Y."/>
            <person name="Heitman J."/>
            <person name="Sun S."/>
            <person name="Springer D."/>
            <person name="Dromer F."/>
            <person name="Young S.K."/>
            <person name="Zeng Q."/>
            <person name="Gargeya S."/>
            <person name="Fitzgerald M."/>
            <person name="Abouelleil A."/>
            <person name="Alvarado L."/>
            <person name="Berlin A.M."/>
            <person name="Chapman S.B."/>
            <person name="Dewar J."/>
            <person name="Goldberg J."/>
            <person name="Griggs A."/>
            <person name="Gujja S."/>
            <person name="Hansen M."/>
            <person name="Howarth C."/>
            <person name="Imamovic A."/>
            <person name="Larimer J."/>
            <person name="McCowan C."/>
            <person name="Murphy C."/>
            <person name="Pearson M."/>
            <person name="Priest M."/>
            <person name="Roberts A."/>
            <person name="Saif S."/>
            <person name="Shea T."/>
            <person name="Sykes S."/>
            <person name="Wortman J."/>
            <person name="Nusbaum C."/>
            <person name="Birren B."/>
        </authorList>
    </citation>
    <scope>NUCLEOTIDE SEQUENCE [LARGE SCALE GENOMIC DNA]</scope>
    <source>
        <strain evidence="2 3">CBS 10435</strain>
    </source>
</reference>
<feature type="region of interest" description="Disordered" evidence="1">
    <location>
        <begin position="1"/>
        <end position="24"/>
    </location>
</feature>
<name>A0A1B9IJ94_9TREE</name>
<feature type="compositionally biased region" description="Low complexity" evidence="1">
    <location>
        <begin position="168"/>
        <end position="177"/>
    </location>
</feature>